<comment type="caution">
    <text evidence="1">The sequence shown here is derived from an EMBL/GenBank/DDBJ whole genome shotgun (WGS) entry which is preliminary data.</text>
</comment>
<sequence length="195" mass="20797">MNRTPDTELSQLQQELRSMIASTVRGGILNDVADRIEALPLDWELDPGRGDAVQQLRGWAQEKATAPLTVRVNWAGTVRYPDGSALAHRAVIDGETPNGISAELVVAGDDRVKLAALLDMEVRGIYATCLTTGCGTADDCDPSDPALLGWTRLHVAGTDDEPRWYCSPPCVSNALARAGDELAAVEACNELDGGL</sequence>
<dbReference type="RefSeq" id="WP_242775458.1">
    <property type="nucleotide sequence ID" value="NZ_JALDAY010000015.1"/>
</dbReference>
<evidence type="ECO:0000313" key="1">
    <source>
        <dbReference type="EMBL" id="MCI3277618.1"/>
    </source>
</evidence>
<dbReference type="EMBL" id="JALDAY010000015">
    <property type="protein sequence ID" value="MCI3277618.1"/>
    <property type="molecule type" value="Genomic_DNA"/>
</dbReference>
<proteinExistence type="predicted"/>
<gene>
    <name evidence="1" type="ORF">MQP27_41770</name>
</gene>
<protein>
    <submittedName>
        <fullName evidence="1">Uncharacterized protein</fullName>
    </submittedName>
</protein>
<keyword evidence="2" id="KW-1185">Reference proteome</keyword>
<dbReference type="Proteomes" id="UP001165269">
    <property type="component" value="Unassembled WGS sequence"/>
</dbReference>
<evidence type="ECO:0000313" key="2">
    <source>
        <dbReference type="Proteomes" id="UP001165269"/>
    </source>
</evidence>
<accession>A0ABS9YK32</accession>
<reference evidence="1" key="1">
    <citation type="submission" date="2022-03" db="EMBL/GenBank/DDBJ databases">
        <title>Streptomyces 7R015 and 7R016 isolated from Barleria lupulina in Thailand.</title>
        <authorList>
            <person name="Kanchanasin P."/>
            <person name="Phongsopitanun W."/>
            <person name="Tanasupawat S."/>
        </authorList>
    </citation>
    <scope>NUCLEOTIDE SEQUENCE</scope>
    <source>
        <strain evidence="1">7R015</strain>
    </source>
</reference>
<name>A0ABS9YK32_9ACTN</name>
<organism evidence="1 2">
    <name type="scientific">Streptomyces cylindrosporus</name>
    <dbReference type="NCBI Taxonomy" id="2927583"/>
    <lineage>
        <taxon>Bacteria</taxon>
        <taxon>Bacillati</taxon>
        <taxon>Actinomycetota</taxon>
        <taxon>Actinomycetes</taxon>
        <taxon>Kitasatosporales</taxon>
        <taxon>Streptomycetaceae</taxon>
        <taxon>Streptomyces</taxon>
    </lineage>
</organism>